<dbReference type="CDD" id="cd07344">
    <property type="entry name" value="M48_yhfN_like"/>
    <property type="match status" value="1"/>
</dbReference>
<name>A0ABS6F7M4_9FIRM</name>
<accession>A0ABS6F7M4</accession>
<protein>
    <submittedName>
        <fullName evidence="2">M48 family metallopeptidase</fullName>
    </submittedName>
</protein>
<comment type="caution">
    <text evidence="2">The sequence shown here is derived from an EMBL/GenBank/DDBJ whole genome shotgun (WGS) entry which is preliminary data.</text>
</comment>
<keyword evidence="3" id="KW-1185">Reference proteome</keyword>
<evidence type="ECO:0000313" key="3">
    <source>
        <dbReference type="Proteomes" id="UP000787672"/>
    </source>
</evidence>
<dbReference type="PANTHER" id="PTHR30399:SF1">
    <property type="entry name" value="UTP PYROPHOSPHATASE"/>
    <property type="match status" value="1"/>
</dbReference>
<dbReference type="InterPro" id="IPR002725">
    <property type="entry name" value="YgjP-like_metallopeptidase"/>
</dbReference>
<dbReference type="RefSeq" id="WP_216631786.1">
    <property type="nucleotide sequence ID" value="NZ_JAHLQN010000001.1"/>
</dbReference>
<gene>
    <name evidence="2" type="ORF">KQI82_05005</name>
</gene>
<sequence>MQQITVDGESVLIHRKPIRNMYLRLPSAGGALYVTAPCSVSDQAVAAFVRARRDWIEKQRSARPPRPPCAGCSGERFFLWGEMLPLRVDEGPSPGVSLCQRREIRMTVPPGSTASQRLALLDQWYRRELQSALPDAIARGEEATGLQARQWIIRDMRTRWGSCTPKTGAIRVNLQLVRRPAACLDYVVVHELTHLLIGGHGPRFRQAMDRFYPSWQEVRRLLNQFDAQPLPPEVV</sequence>
<reference evidence="2 3" key="1">
    <citation type="submission" date="2021-06" db="EMBL/GenBank/DDBJ databases">
        <authorList>
            <person name="Sun Q."/>
            <person name="Li D."/>
        </authorList>
    </citation>
    <scope>NUCLEOTIDE SEQUENCE [LARGE SCALE GENOMIC DNA]</scope>
    <source>
        <strain evidence="2 3">MSJ-2</strain>
    </source>
</reference>
<dbReference type="PANTHER" id="PTHR30399">
    <property type="entry name" value="UNCHARACTERIZED PROTEIN YGJP"/>
    <property type="match status" value="1"/>
</dbReference>
<organism evidence="2 3">
    <name type="scientific">Dysosmobacter acutus</name>
    <dbReference type="NCBI Taxonomy" id="2841504"/>
    <lineage>
        <taxon>Bacteria</taxon>
        <taxon>Bacillati</taxon>
        <taxon>Bacillota</taxon>
        <taxon>Clostridia</taxon>
        <taxon>Eubacteriales</taxon>
        <taxon>Oscillospiraceae</taxon>
        <taxon>Dysosmobacter</taxon>
    </lineage>
</organism>
<dbReference type="EMBL" id="JAHLQN010000001">
    <property type="protein sequence ID" value="MBU5626280.1"/>
    <property type="molecule type" value="Genomic_DNA"/>
</dbReference>
<dbReference type="InterPro" id="IPR053136">
    <property type="entry name" value="UTP_pyrophosphatase-like"/>
</dbReference>
<evidence type="ECO:0000313" key="2">
    <source>
        <dbReference type="EMBL" id="MBU5626280.1"/>
    </source>
</evidence>
<feature type="domain" description="YgjP-like metallopeptidase" evidence="1">
    <location>
        <begin position="19"/>
        <end position="224"/>
    </location>
</feature>
<dbReference type="Proteomes" id="UP000787672">
    <property type="component" value="Unassembled WGS sequence"/>
</dbReference>
<dbReference type="Pfam" id="PF01863">
    <property type="entry name" value="YgjP-like"/>
    <property type="match status" value="1"/>
</dbReference>
<proteinExistence type="predicted"/>
<evidence type="ECO:0000259" key="1">
    <source>
        <dbReference type="Pfam" id="PF01863"/>
    </source>
</evidence>